<dbReference type="RefSeq" id="WP_188470819.1">
    <property type="nucleotide sequence ID" value="NZ_BMFZ01000002.1"/>
</dbReference>
<feature type="domain" description="SnoaL-like" evidence="1">
    <location>
        <begin position="9"/>
        <end position="148"/>
    </location>
</feature>
<comment type="caution">
    <text evidence="2">The sequence shown here is derived from an EMBL/GenBank/DDBJ whole genome shotgun (WGS) entry which is preliminary data.</text>
</comment>
<proteinExistence type="predicted"/>
<accession>A0ABQ1G2H7</accession>
<dbReference type="InterPro" id="IPR037401">
    <property type="entry name" value="SnoaL-like"/>
</dbReference>
<gene>
    <name evidence="2" type="ORF">GCM10011328_08830</name>
</gene>
<dbReference type="Proteomes" id="UP000627464">
    <property type="component" value="Unassembled WGS sequence"/>
</dbReference>
<dbReference type="InterPro" id="IPR032710">
    <property type="entry name" value="NTF2-like_dom_sf"/>
</dbReference>
<dbReference type="SUPFAM" id="SSF54427">
    <property type="entry name" value="NTF2-like"/>
    <property type="match status" value="1"/>
</dbReference>
<evidence type="ECO:0000313" key="2">
    <source>
        <dbReference type="EMBL" id="GGA36232.1"/>
    </source>
</evidence>
<protein>
    <recommendedName>
        <fullName evidence="1">SnoaL-like domain-containing protein</fullName>
    </recommendedName>
</protein>
<sequence>MSLEEDVRYLMDRAEIHERIATYALGQDFHQPGWKDQDSYREWSEVFSDDVTFDIGDTGMTEPVGLETYIEMMRGKDSNDGGIEKYFTLWAHLEHPVKIIISGDEATSISLHVHMHETKKSDGNVFLVGYWLDHWKRTPKGWRIDKRRLKQLFVHTFPIAEMSESLLGLESGFRPKEGFDVF</sequence>
<evidence type="ECO:0000259" key="1">
    <source>
        <dbReference type="Pfam" id="PF13577"/>
    </source>
</evidence>
<dbReference type="Gene3D" id="3.10.450.50">
    <property type="match status" value="1"/>
</dbReference>
<name>A0ABQ1G2H7_9GAMM</name>
<dbReference type="Pfam" id="PF13577">
    <property type="entry name" value="SnoaL_4"/>
    <property type="match status" value="1"/>
</dbReference>
<dbReference type="EMBL" id="BMFZ01000002">
    <property type="protein sequence ID" value="GGA36232.1"/>
    <property type="molecule type" value="Genomic_DNA"/>
</dbReference>
<evidence type="ECO:0000313" key="3">
    <source>
        <dbReference type="Proteomes" id="UP000627464"/>
    </source>
</evidence>
<keyword evidence="3" id="KW-1185">Reference proteome</keyword>
<organism evidence="2 3">
    <name type="scientific">Hafnia psychrotolerans</name>
    <dbReference type="NCBI Taxonomy" id="1477018"/>
    <lineage>
        <taxon>Bacteria</taxon>
        <taxon>Pseudomonadati</taxon>
        <taxon>Pseudomonadota</taxon>
        <taxon>Gammaproteobacteria</taxon>
        <taxon>Enterobacterales</taxon>
        <taxon>Hafniaceae</taxon>
        <taxon>Hafnia</taxon>
    </lineage>
</organism>
<reference evidence="3" key="1">
    <citation type="journal article" date="2019" name="Int. J. Syst. Evol. Microbiol.">
        <title>The Global Catalogue of Microorganisms (GCM) 10K type strain sequencing project: providing services to taxonomists for standard genome sequencing and annotation.</title>
        <authorList>
            <consortium name="The Broad Institute Genomics Platform"/>
            <consortium name="The Broad Institute Genome Sequencing Center for Infectious Disease"/>
            <person name="Wu L."/>
            <person name="Ma J."/>
        </authorList>
    </citation>
    <scope>NUCLEOTIDE SEQUENCE [LARGE SCALE GENOMIC DNA]</scope>
    <source>
        <strain evidence="3">CGMCC 1.12806</strain>
    </source>
</reference>